<feature type="transmembrane region" description="Helical" evidence="1">
    <location>
        <begin position="163"/>
        <end position="184"/>
    </location>
</feature>
<evidence type="ECO:0000313" key="2">
    <source>
        <dbReference type="EMBL" id="KAL2074086.1"/>
    </source>
</evidence>
<evidence type="ECO:0000313" key="3">
    <source>
        <dbReference type="Proteomes" id="UP001595075"/>
    </source>
</evidence>
<organism evidence="2 3">
    <name type="scientific">Oculimacula yallundae</name>
    <dbReference type="NCBI Taxonomy" id="86028"/>
    <lineage>
        <taxon>Eukaryota</taxon>
        <taxon>Fungi</taxon>
        <taxon>Dikarya</taxon>
        <taxon>Ascomycota</taxon>
        <taxon>Pezizomycotina</taxon>
        <taxon>Leotiomycetes</taxon>
        <taxon>Helotiales</taxon>
        <taxon>Ploettnerulaceae</taxon>
        <taxon>Oculimacula</taxon>
    </lineage>
</organism>
<protein>
    <submittedName>
        <fullName evidence="2">Uncharacterized protein</fullName>
    </submittedName>
</protein>
<keyword evidence="1" id="KW-1133">Transmembrane helix</keyword>
<proteinExistence type="predicted"/>
<evidence type="ECO:0000256" key="1">
    <source>
        <dbReference type="SAM" id="Phobius"/>
    </source>
</evidence>
<dbReference type="Proteomes" id="UP001595075">
    <property type="component" value="Unassembled WGS sequence"/>
</dbReference>
<name>A0ABR4CY79_9HELO</name>
<comment type="caution">
    <text evidence="2">The sequence shown here is derived from an EMBL/GenBank/DDBJ whole genome shotgun (WGS) entry which is preliminary data.</text>
</comment>
<gene>
    <name evidence="2" type="ORF">VTL71DRAFT_7864</name>
</gene>
<keyword evidence="3" id="KW-1185">Reference proteome</keyword>
<keyword evidence="1" id="KW-0812">Transmembrane</keyword>
<accession>A0ABR4CY79</accession>
<dbReference type="EMBL" id="JAZHXI010000002">
    <property type="protein sequence ID" value="KAL2074086.1"/>
    <property type="molecule type" value="Genomic_DNA"/>
</dbReference>
<reference evidence="2 3" key="1">
    <citation type="journal article" date="2024" name="Commun. Biol.">
        <title>Comparative genomic analysis of thermophilic fungi reveals convergent evolutionary adaptations and gene losses.</title>
        <authorList>
            <person name="Steindorff A.S."/>
            <person name="Aguilar-Pontes M.V."/>
            <person name="Robinson A.J."/>
            <person name="Andreopoulos B."/>
            <person name="LaButti K."/>
            <person name="Kuo A."/>
            <person name="Mondo S."/>
            <person name="Riley R."/>
            <person name="Otillar R."/>
            <person name="Haridas S."/>
            <person name="Lipzen A."/>
            <person name="Grimwood J."/>
            <person name="Schmutz J."/>
            <person name="Clum A."/>
            <person name="Reid I.D."/>
            <person name="Moisan M.C."/>
            <person name="Butler G."/>
            <person name="Nguyen T.T.M."/>
            <person name="Dewar K."/>
            <person name="Conant G."/>
            <person name="Drula E."/>
            <person name="Henrissat B."/>
            <person name="Hansel C."/>
            <person name="Singer S."/>
            <person name="Hutchinson M.I."/>
            <person name="de Vries R.P."/>
            <person name="Natvig D.O."/>
            <person name="Powell A.J."/>
            <person name="Tsang A."/>
            <person name="Grigoriev I.V."/>
        </authorList>
    </citation>
    <scope>NUCLEOTIDE SEQUENCE [LARGE SCALE GENOMIC DNA]</scope>
    <source>
        <strain evidence="2 3">CBS 494.80</strain>
    </source>
</reference>
<keyword evidence="1" id="KW-0472">Membrane</keyword>
<sequence length="204" mass="23242">MREMEPLVPLVKPPYIQYNRFAFPVAMPCSYFLSCIPVSNQFSTDFLFRFCRFLSFSGGHLLVLSSVERIFQFFPATTFYTNSQRQFTLVRANSPPNSKVKVCIEVNFLPYQPAYNLHIYQSDFCPIPSRHFIMGQAFSGPDAFKFIGFTPEATAVLQRQPMLLVLLVLVLFSMIGLGLLAYYIHVVTNRPYAKPKPAKGAAKK</sequence>